<dbReference type="SUPFAM" id="SSF51430">
    <property type="entry name" value="NAD(P)-linked oxidoreductase"/>
    <property type="match status" value="1"/>
</dbReference>
<sequence length="334" mass="37651">MIESTSTMRYRRFGRLGWQVSEVGYGMWGIAGGTGGWTGADDVTGMQALHRAVDLGCTFYDTAWIYGRGHSEHMLGEVLRAHPGRRLYAATKIPPKDRAWPSTRDSRLRDVFPADHIVEYTHKSLAGLGVDRIDLLQFHVWEDSWAQDESWQRAVTDLKDQGLVEGVGISVNRWEPWNVLTTLETGLIDAVQVIYNIFDQAPEDELLPRCAELDIAVIARVPFDEGTLTGTLTAESAWPPDDWRSSYFVPENLIPAVARADRLREIVPADMTMPELALRFILANPHITTVIPGMRSVRHVEANTAVSGRAALPPELMDRLREHRWDRKPTAWSQ</sequence>
<dbReference type="InterPro" id="IPR036812">
    <property type="entry name" value="NAD(P)_OxRdtase_dom_sf"/>
</dbReference>
<dbReference type="InterPro" id="IPR023210">
    <property type="entry name" value="NADP_OxRdtase_dom"/>
</dbReference>
<evidence type="ECO:0000313" key="3">
    <source>
        <dbReference type="Proteomes" id="UP000763557"/>
    </source>
</evidence>
<evidence type="ECO:0000259" key="1">
    <source>
        <dbReference type="Pfam" id="PF00248"/>
    </source>
</evidence>
<dbReference type="EMBL" id="JAAATY010000046">
    <property type="protein sequence ID" value="NRN70863.1"/>
    <property type="molecule type" value="Genomic_DNA"/>
</dbReference>
<dbReference type="PANTHER" id="PTHR43312">
    <property type="entry name" value="D-THREO-ALDOSE 1-DEHYDROGENASE"/>
    <property type="match status" value="1"/>
</dbReference>
<dbReference type="InterPro" id="IPR053135">
    <property type="entry name" value="AKR2_Oxidoreductase"/>
</dbReference>
<proteinExistence type="predicted"/>
<dbReference type="RefSeq" id="WP_312873359.1">
    <property type="nucleotide sequence ID" value="NZ_CBCSGW010000003.1"/>
</dbReference>
<gene>
    <name evidence="2" type="ORF">GC106_81370</name>
</gene>
<dbReference type="CDD" id="cd19086">
    <property type="entry name" value="AKR_AKR11C1"/>
    <property type="match status" value="1"/>
</dbReference>
<reference evidence="2 3" key="1">
    <citation type="submission" date="2020-01" db="EMBL/GenBank/DDBJ databases">
        <title>Kibdelosporangium persica a novel Actinomycetes from a hot desert in Iran.</title>
        <authorList>
            <person name="Safaei N."/>
            <person name="Zaburannyi N."/>
            <person name="Mueller R."/>
            <person name="Wink J."/>
        </authorList>
    </citation>
    <scope>NUCLEOTIDE SEQUENCE [LARGE SCALE GENOMIC DNA]</scope>
    <source>
        <strain evidence="2 3">4NS15</strain>
    </source>
</reference>
<dbReference type="Gene3D" id="3.20.20.100">
    <property type="entry name" value="NADP-dependent oxidoreductase domain"/>
    <property type="match status" value="1"/>
</dbReference>
<accession>A0ABX2FHZ9</accession>
<organism evidence="2 3">
    <name type="scientific">Kibdelosporangium persicum</name>
    <dbReference type="NCBI Taxonomy" id="2698649"/>
    <lineage>
        <taxon>Bacteria</taxon>
        <taxon>Bacillati</taxon>
        <taxon>Actinomycetota</taxon>
        <taxon>Actinomycetes</taxon>
        <taxon>Pseudonocardiales</taxon>
        <taxon>Pseudonocardiaceae</taxon>
        <taxon>Kibdelosporangium</taxon>
    </lineage>
</organism>
<comment type="caution">
    <text evidence="2">The sequence shown here is derived from an EMBL/GenBank/DDBJ whole genome shotgun (WGS) entry which is preliminary data.</text>
</comment>
<name>A0ABX2FHZ9_9PSEU</name>
<dbReference type="Pfam" id="PF00248">
    <property type="entry name" value="Aldo_ket_red"/>
    <property type="match status" value="1"/>
</dbReference>
<evidence type="ECO:0000313" key="2">
    <source>
        <dbReference type="EMBL" id="NRN70863.1"/>
    </source>
</evidence>
<protein>
    <submittedName>
        <fullName evidence="2">Oxidoreductase</fullName>
    </submittedName>
</protein>
<feature type="domain" description="NADP-dependent oxidoreductase" evidence="1">
    <location>
        <begin position="23"/>
        <end position="323"/>
    </location>
</feature>
<dbReference type="PANTHER" id="PTHR43312:SF1">
    <property type="entry name" value="NADP-DEPENDENT OXIDOREDUCTASE DOMAIN-CONTAINING PROTEIN"/>
    <property type="match status" value="1"/>
</dbReference>
<dbReference type="Proteomes" id="UP000763557">
    <property type="component" value="Unassembled WGS sequence"/>
</dbReference>
<keyword evidence="3" id="KW-1185">Reference proteome</keyword>